<reference evidence="2 3" key="1">
    <citation type="submission" date="2017-05" db="EMBL/GenBank/DDBJ databases">
        <authorList>
            <person name="Varghese N."/>
            <person name="Submissions S."/>
        </authorList>
    </citation>
    <scope>NUCLEOTIDE SEQUENCE [LARGE SCALE GENOMIC DNA]</scope>
    <source>
        <strain evidence="2 3">DSM 15360</strain>
    </source>
</reference>
<proteinExistence type="predicted"/>
<keyword evidence="2" id="KW-0489">Methyltransferase</keyword>
<dbReference type="Gene3D" id="3.40.50.150">
    <property type="entry name" value="Vaccinia Virus protein VP39"/>
    <property type="match status" value="1"/>
</dbReference>
<dbReference type="SUPFAM" id="SSF53335">
    <property type="entry name" value="S-adenosyl-L-methionine-dependent methyltransferases"/>
    <property type="match status" value="1"/>
</dbReference>
<dbReference type="Pfam" id="PF08241">
    <property type="entry name" value="Methyltransf_11"/>
    <property type="match status" value="1"/>
</dbReference>
<comment type="caution">
    <text evidence="2">The sequence shown here is derived from an EMBL/GenBank/DDBJ whole genome shotgun (WGS) entry which is preliminary data.</text>
</comment>
<evidence type="ECO:0000259" key="1">
    <source>
        <dbReference type="Pfam" id="PF08241"/>
    </source>
</evidence>
<dbReference type="InterPro" id="IPR029063">
    <property type="entry name" value="SAM-dependent_MTases_sf"/>
</dbReference>
<organism evidence="2 3">
    <name type="scientific">Algoriphagus winogradskyi</name>
    <dbReference type="NCBI Taxonomy" id="237017"/>
    <lineage>
        <taxon>Bacteria</taxon>
        <taxon>Pseudomonadati</taxon>
        <taxon>Bacteroidota</taxon>
        <taxon>Cytophagia</taxon>
        <taxon>Cytophagales</taxon>
        <taxon>Cyclobacteriaceae</taxon>
        <taxon>Algoriphagus</taxon>
    </lineage>
</organism>
<evidence type="ECO:0000313" key="2">
    <source>
        <dbReference type="EMBL" id="SMP28195.1"/>
    </source>
</evidence>
<dbReference type="InterPro" id="IPR013216">
    <property type="entry name" value="Methyltransf_11"/>
</dbReference>
<accession>A0ABY1P8I5</accession>
<sequence>MKDHYSFLTPFYNRLTKLVFGDQLMLAKTCFSENLAGEKVLIIGGGDGLDYQVFKDQLAGEYWEISRSMLQKAEANLKESRLSFRLGYFQAEKEKVFDEVWLHFVLDTMLDEEIISLLGEIRNSIKPDGRIYLADFFAPKNAIQRGLHRSMITFFRIVVNHKRASIPDYEEILLSQEWTKNSEKEFLKGWVKAQIWRL</sequence>
<dbReference type="GO" id="GO:0008168">
    <property type="term" value="F:methyltransferase activity"/>
    <property type="evidence" value="ECO:0007669"/>
    <property type="project" value="UniProtKB-KW"/>
</dbReference>
<dbReference type="Proteomes" id="UP001157915">
    <property type="component" value="Unassembled WGS sequence"/>
</dbReference>
<dbReference type="EMBL" id="FXUA01000005">
    <property type="protein sequence ID" value="SMP28195.1"/>
    <property type="molecule type" value="Genomic_DNA"/>
</dbReference>
<keyword evidence="3" id="KW-1185">Reference proteome</keyword>
<feature type="domain" description="Methyltransferase type 11" evidence="1">
    <location>
        <begin position="43"/>
        <end position="132"/>
    </location>
</feature>
<keyword evidence="2" id="KW-0808">Transferase</keyword>
<name>A0ABY1P8I5_9BACT</name>
<dbReference type="RefSeq" id="WP_283413730.1">
    <property type="nucleotide sequence ID" value="NZ_FXUA01000005.1"/>
</dbReference>
<protein>
    <submittedName>
        <fullName evidence="2">Methyltransferase domain-containing protein</fullName>
    </submittedName>
</protein>
<evidence type="ECO:0000313" key="3">
    <source>
        <dbReference type="Proteomes" id="UP001157915"/>
    </source>
</evidence>
<dbReference type="GO" id="GO:0032259">
    <property type="term" value="P:methylation"/>
    <property type="evidence" value="ECO:0007669"/>
    <property type="project" value="UniProtKB-KW"/>
</dbReference>
<gene>
    <name evidence="2" type="ORF">SAMN06265367_105276</name>
</gene>
<dbReference type="CDD" id="cd02440">
    <property type="entry name" value="AdoMet_MTases"/>
    <property type="match status" value="1"/>
</dbReference>